<dbReference type="SUPFAM" id="SSF53474">
    <property type="entry name" value="alpha/beta-Hydrolases"/>
    <property type="match status" value="1"/>
</dbReference>
<dbReference type="Proteomes" id="UP000789342">
    <property type="component" value="Unassembled WGS sequence"/>
</dbReference>
<dbReference type="SUPFAM" id="SSF50993">
    <property type="entry name" value="Peptidase/esterase 'gauge' domain"/>
    <property type="match status" value="1"/>
</dbReference>
<dbReference type="Pfam" id="PF00326">
    <property type="entry name" value="Peptidase_S9"/>
    <property type="match status" value="1"/>
</dbReference>
<dbReference type="GO" id="GO:0070012">
    <property type="term" value="F:oligopeptidase activity"/>
    <property type="evidence" value="ECO:0007669"/>
    <property type="project" value="TreeGrafter"/>
</dbReference>
<keyword evidence="10" id="KW-1185">Reference proteome</keyword>
<dbReference type="Gene3D" id="2.130.10.120">
    <property type="entry name" value="Prolyl oligopeptidase, N-terminal domain"/>
    <property type="match status" value="1"/>
</dbReference>
<dbReference type="InterPro" id="IPR002470">
    <property type="entry name" value="Peptidase_S9A"/>
</dbReference>
<evidence type="ECO:0000256" key="5">
    <source>
        <dbReference type="ARBA" id="ARBA00022825"/>
    </source>
</evidence>
<evidence type="ECO:0000256" key="1">
    <source>
        <dbReference type="ARBA" id="ARBA00001070"/>
    </source>
</evidence>
<dbReference type="PANTHER" id="PTHR42881">
    <property type="entry name" value="PROLYL ENDOPEPTIDASE"/>
    <property type="match status" value="1"/>
</dbReference>
<dbReference type="EMBL" id="CAJVPV010004953">
    <property type="protein sequence ID" value="CAG8581960.1"/>
    <property type="molecule type" value="Genomic_DNA"/>
</dbReference>
<dbReference type="InterPro" id="IPR023302">
    <property type="entry name" value="Pept_S9A_N"/>
</dbReference>
<dbReference type="InterPro" id="IPR002471">
    <property type="entry name" value="Pept_S9_AS"/>
</dbReference>
<evidence type="ECO:0000313" key="10">
    <source>
        <dbReference type="Proteomes" id="UP000789342"/>
    </source>
</evidence>
<dbReference type="PROSITE" id="PS00708">
    <property type="entry name" value="PRO_ENDOPEP_SER"/>
    <property type="match status" value="1"/>
</dbReference>
<evidence type="ECO:0000313" key="9">
    <source>
        <dbReference type="EMBL" id="CAG8581960.1"/>
    </source>
</evidence>
<feature type="domain" description="Peptidase S9A N-terminal" evidence="8">
    <location>
        <begin position="8"/>
        <end position="420"/>
    </location>
</feature>
<accession>A0A9N9BWA1</accession>
<evidence type="ECO:0000259" key="8">
    <source>
        <dbReference type="Pfam" id="PF02897"/>
    </source>
</evidence>
<feature type="domain" description="Peptidase S9 prolyl oligopeptidase catalytic" evidence="7">
    <location>
        <begin position="481"/>
        <end position="684"/>
    </location>
</feature>
<dbReference type="InterPro" id="IPR029058">
    <property type="entry name" value="AB_hydrolase_fold"/>
</dbReference>
<dbReference type="FunFam" id="3.40.50.1820:FF:000005">
    <property type="entry name" value="Prolyl endopeptidase"/>
    <property type="match status" value="1"/>
</dbReference>
<evidence type="ECO:0000259" key="7">
    <source>
        <dbReference type="Pfam" id="PF00326"/>
    </source>
</evidence>
<protein>
    <recommendedName>
        <fullName evidence="6">Prolyl endopeptidase</fullName>
        <ecNumber evidence="6">3.4.21.-</ecNumber>
    </recommendedName>
</protein>
<proteinExistence type="inferred from homology"/>
<dbReference type="OrthoDB" id="248387at2759"/>
<keyword evidence="5 6" id="KW-0720">Serine protease</keyword>
<comment type="similarity">
    <text evidence="2 6">Belongs to the peptidase S9A family.</text>
</comment>
<name>A0A9N9BWA1_9GLOM</name>
<organism evidence="9 10">
    <name type="scientific">Acaulospora morrowiae</name>
    <dbReference type="NCBI Taxonomy" id="94023"/>
    <lineage>
        <taxon>Eukaryota</taxon>
        <taxon>Fungi</taxon>
        <taxon>Fungi incertae sedis</taxon>
        <taxon>Mucoromycota</taxon>
        <taxon>Glomeromycotina</taxon>
        <taxon>Glomeromycetes</taxon>
        <taxon>Diversisporales</taxon>
        <taxon>Acaulosporaceae</taxon>
        <taxon>Acaulospora</taxon>
    </lineage>
</organism>
<dbReference type="InterPro" id="IPR001375">
    <property type="entry name" value="Peptidase_S9_cat"/>
</dbReference>
<dbReference type="EC" id="3.4.21.-" evidence="6"/>
<keyword evidence="4 6" id="KW-0378">Hydrolase</keyword>
<dbReference type="GO" id="GO:0005829">
    <property type="term" value="C:cytosol"/>
    <property type="evidence" value="ECO:0007669"/>
    <property type="project" value="TreeGrafter"/>
</dbReference>
<dbReference type="AlphaFoldDB" id="A0A9N9BWA1"/>
<evidence type="ECO:0000256" key="3">
    <source>
        <dbReference type="ARBA" id="ARBA00022670"/>
    </source>
</evidence>
<sequence>MTTTWTYPSVRRDESFFEELHGVKVADPYRWLEDPESEETKDFVAAQNALTDKHLETYPHREKFRKALTKMYDYEKYGCPFKRGNCYYYFYNTGLQAQSVLYQLKDSLDSERVEFFNPNVIEKDGTAALNTYSFSKHGKYFAYGSDWVTVNVKTTNIEEQTQLSDVIEWVKFSAIGWTNDEAGFFYQKYPRPEKDTDKGTETDSNLNAELCYHKLGTSQSEDITICKDPENPEYMYDAYVSDDGRYIIVEIVKDCNPKNKLWISDLEKSNYEITGNIDFIKVADNFDAKYSYVTNDNTIFYFKTNLNAPRCKIVKYDLAHPEEGFVEIVGESQKDVLTSANVVAEKNLILIYMHDVKEEIRIHDLSTGKHIMNLPLPIGSVESLTGRKEDTEFFFNFISFLNPGIIYKYDFLSKSLSEYKTTTVQGLKSELLESRQVFVKSKDNTNVPMFIISSKNIDLGGNNPALLYGYGGFNVSIKPTFSASWISFVQHYNGVVAVANIRGGGEYGEEWHKAGMLANKQNVFDDFQAAAKWLVENKFTKQEKLTIHGGSNGGLLVGACVNQAPELFGCAVASVGVMDMLRFHKFTIGHAWRSDYGDPDKKEDFEYIYKYSPVHNVKPGKIYPALLLTTSDHDDRVVPLHSYKYIATLQHVAKNNPNPLVIRIDTKAGHGAGKPTKKQASLYAFSIDEAADRFSFIALSVGAEWVE</sequence>
<gene>
    <name evidence="9" type="ORF">AMORRO_LOCUS6947</name>
</gene>
<comment type="caution">
    <text evidence="9">The sequence shown here is derived from an EMBL/GenBank/DDBJ whole genome shotgun (WGS) entry which is preliminary data.</text>
</comment>
<dbReference type="FunFam" id="2.130.10.120:FF:000001">
    <property type="entry name" value="Prolyl endopeptidase"/>
    <property type="match status" value="1"/>
</dbReference>
<dbReference type="GO" id="GO:0004252">
    <property type="term" value="F:serine-type endopeptidase activity"/>
    <property type="evidence" value="ECO:0007669"/>
    <property type="project" value="UniProtKB-UniRule"/>
</dbReference>
<dbReference type="PRINTS" id="PR00862">
    <property type="entry name" value="PROLIGOPTASE"/>
</dbReference>
<dbReference type="GO" id="GO:0006508">
    <property type="term" value="P:proteolysis"/>
    <property type="evidence" value="ECO:0007669"/>
    <property type="project" value="UniProtKB-KW"/>
</dbReference>
<evidence type="ECO:0000256" key="6">
    <source>
        <dbReference type="RuleBase" id="RU368024"/>
    </source>
</evidence>
<evidence type="ECO:0000256" key="2">
    <source>
        <dbReference type="ARBA" id="ARBA00005228"/>
    </source>
</evidence>
<evidence type="ECO:0000256" key="4">
    <source>
        <dbReference type="ARBA" id="ARBA00022801"/>
    </source>
</evidence>
<comment type="catalytic activity">
    <reaction evidence="1">
        <text>Hydrolysis of Pro-|-Xaa &gt;&gt; Ala-|-Xaa in oligopeptides.</text>
        <dbReference type="EC" id="3.4.21.26"/>
    </reaction>
</comment>
<keyword evidence="3 6" id="KW-0645">Protease</keyword>
<dbReference type="PANTHER" id="PTHR42881:SF2">
    <property type="entry name" value="PROLYL ENDOPEPTIDASE"/>
    <property type="match status" value="1"/>
</dbReference>
<reference evidence="9" key="1">
    <citation type="submission" date="2021-06" db="EMBL/GenBank/DDBJ databases">
        <authorList>
            <person name="Kallberg Y."/>
            <person name="Tangrot J."/>
            <person name="Rosling A."/>
        </authorList>
    </citation>
    <scope>NUCLEOTIDE SEQUENCE</scope>
    <source>
        <strain evidence="9">CL551</strain>
    </source>
</reference>
<dbReference type="Pfam" id="PF02897">
    <property type="entry name" value="Peptidase_S9_N"/>
    <property type="match status" value="1"/>
</dbReference>
<dbReference type="InterPro" id="IPR051167">
    <property type="entry name" value="Prolyl_oligopep/macrocyclase"/>
</dbReference>
<dbReference type="Gene3D" id="3.40.50.1820">
    <property type="entry name" value="alpha/beta hydrolase"/>
    <property type="match status" value="1"/>
</dbReference>